<dbReference type="InterPro" id="IPR036291">
    <property type="entry name" value="NAD(P)-bd_dom_sf"/>
</dbReference>
<dbReference type="Proteomes" id="UP000295636">
    <property type="component" value="Unassembled WGS sequence"/>
</dbReference>
<dbReference type="EMBL" id="SMRT01000028">
    <property type="protein sequence ID" value="TDF91323.1"/>
    <property type="molecule type" value="Genomic_DNA"/>
</dbReference>
<dbReference type="EC" id="1.1.1.37" evidence="6"/>
<comment type="catalytic activity">
    <reaction evidence="5">
        <text>(S)-lactate + NAD(+) = pyruvate + NADH + H(+)</text>
        <dbReference type="Rhea" id="RHEA:23444"/>
        <dbReference type="ChEBI" id="CHEBI:15361"/>
        <dbReference type="ChEBI" id="CHEBI:15378"/>
        <dbReference type="ChEBI" id="CHEBI:16651"/>
        <dbReference type="ChEBI" id="CHEBI:57540"/>
        <dbReference type="ChEBI" id="CHEBI:57945"/>
        <dbReference type="EC" id="1.1.1.27"/>
    </reaction>
</comment>
<proteinExistence type="inferred from homology"/>
<evidence type="ECO:0000313" key="12">
    <source>
        <dbReference type="EMBL" id="TDF91323.1"/>
    </source>
</evidence>
<dbReference type="HAMAP" id="MF_00487">
    <property type="entry name" value="Malate_dehydrog_3"/>
    <property type="match status" value="1"/>
</dbReference>
<feature type="binding site" evidence="6 9">
    <location>
        <begin position="10"/>
        <end position="15"/>
    </location>
    <ligand>
        <name>NAD(+)</name>
        <dbReference type="ChEBI" id="CHEBI:57540"/>
    </ligand>
</feature>
<dbReference type="FunFam" id="3.90.110.10:FF:000004">
    <property type="entry name" value="Malate dehydrogenase"/>
    <property type="match status" value="1"/>
</dbReference>
<evidence type="ECO:0000259" key="11">
    <source>
        <dbReference type="Pfam" id="PF02866"/>
    </source>
</evidence>
<comment type="function">
    <text evidence="6">Catalyzes the reversible oxidation of malate to oxaloacetate.</text>
</comment>
<evidence type="ECO:0000256" key="1">
    <source>
        <dbReference type="ARBA" id="ARBA00006054"/>
    </source>
</evidence>
<comment type="similarity">
    <text evidence="6">Belongs to the LDH/MDH superfamily. MDH type 3 family.</text>
</comment>
<evidence type="ECO:0000256" key="7">
    <source>
        <dbReference type="PIRSR" id="PIRSR000102-1"/>
    </source>
</evidence>
<dbReference type="Pfam" id="PF02866">
    <property type="entry name" value="Ldh_1_C"/>
    <property type="match status" value="1"/>
</dbReference>
<keyword evidence="2 6" id="KW-0816">Tricarboxylic acid cycle</keyword>
<dbReference type="InterPro" id="IPR022383">
    <property type="entry name" value="Lactate/malate_DH_C"/>
</dbReference>
<feature type="binding site" evidence="6 8">
    <location>
        <position position="89"/>
    </location>
    <ligand>
        <name>substrate</name>
    </ligand>
</feature>
<dbReference type="OrthoDB" id="9802969at2"/>
<dbReference type="PANTHER" id="PTHR43128">
    <property type="entry name" value="L-2-HYDROXYCARBOXYLATE DEHYDROGENASE (NAD(P)(+))"/>
    <property type="match status" value="1"/>
</dbReference>
<evidence type="ECO:0000256" key="8">
    <source>
        <dbReference type="PIRSR" id="PIRSR000102-2"/>
    </source>
</evidence>
<evidence type="ECO:0000256" key="2">
    <source>
        <dbReference type="ARBA" id="ARBA00022532"/>
    </source>
</evidence>
<dbReference type="GO" id="GO:0030060">
    <property type="term" value="F:L-malate dehydrogenase (NAD+) activity"/>
    <property type="evidence" value="ECO:0007669"/>
    <property type="project" value="UniProtKB-UniRule"/>
</dbReference>
<evidence type="ECO:0000256" key="6">
    <source>
        <dbReference type="HAMAP-Rule" id="MF_00487"/>
    </source>
</evidence>
<feature type="domain" description="Lactate/malate dehydrogenase C-terminal" evidence="11">
    <location>
        <begin position="148"/>
        <end position="304"/>
    </location>
</feature>
<comment type="caution">
    <text evidence="12">The sequence shown here is derived from an EMBL/GenBank/DDBJ whole genome shotgun (WGS) entry which is preliminary data.</text>
</comment>
<evidence type="ECO:0000256" key="5">
    <source>
        <dbReference type="ARBA" id="ARBA00049258"/>
    </source>
</evidence>
<feature type="binding site" evidence="6 9">
    <location>
        <begin position="119"/>
        <end position="121"/>
    </location>
    <ligand>
        <name>NAD(+)</name>
        <dbReference type="ChEBI" id="CHEBI:57540"/>
    </ligand>
</feature>
<feature type="domain" description="Lactate/malate dehydrogenase N-terminal" evidence="10">
    <location>
        <begin position="5"/>
        <end position="143"/>
    </location>
</feature>
<keyword evidence="3 6" id="KW-0560">Oxidoreductase</keyword>
<comment type="similarity">
    <text evidence="1">Belongs to the LDH/MDH superfamily. LDH family.</text>
</comment>
<dbReference type="SUPFAM" id="SSF51735">
    <property type="entry name" value="NAD(P)-binding Rossmann-fold domains"/>
    <property type="match status" value="1"/>
</dbReference>
<feature type="binding site" evidence="6 9">
    <location>
        <position position="34"/>
    </location>
    <ligand>
        <name>NAD(+)</name>
        <dbReference type="ChEBI" id="CHEBI:57540"/>
    </ligand>
</feature>
<dbReference type="InterPro" id="IPR001236">
    <property type="entry name" value="Lactate/malate_DH_N"/>
</dbReference>
<dbReference type="Gene3D" id="3.40.50.720">
    <property type="entry name" value="NAD(P)-binding Rossmann-like Domain"/>
    <property type="match status" value="1"/>
</dbReference>
<evidence type="ECO:0000256" key="4">
    <source>
        <dbReference type="ARBA" id="ARBA00023027"/>
    </source>
</evidence>
<reference evidence="12 13" key="1">
    <citation type="submission" date="2019-03" db="EMBL/GenBank/DDBJ databases">
        <title>This is whole genome sequence of Paenibacillus sp MS74 strain.</title>
        <authorList>
            <person name="Trinh H.N."/>
        </authorList>
    </citation>
    <scope>NUCLEOTIDE SEQUENCE [LARGE SCALE GENOMIC DNA]</scope>
    <source>
        <strain evidence="12 13">MS74</strain>
    </source>
</reference>
<protein>
    <recommendedName>
        <fullName evidence="6">Malate dehydrogenase</fullName>
        <ecNumber evidence="6">1.1.1.37</ecNumber>
    </recommendedName>
</protein>
<dbReference type="PIRSF" id="PIRSF000102">
    <property type="entry name" value="Lac_mal_DH"/>
    <property type="match status" value="1"/>
</dbReference>
<accession>A0A4R5K864</accession>
<evidence type="ECO:0000256" key="3">
    <source>
        <dbReference type="ARBA" id="ARBA00023002"/>
    </source>
</evidence>
<evidence type="ECO:0000256" key="9">
    <source>
        <dbReference type="PIRSR" id="PIRSR000102-3"/>
    </source>
</evidence>
<feature type="binding site" evidence="6 8">
    <location>
        <position position="121"/>
    </location>
    <ligand>
        <name>substrate</name>
    </ligand>
</feature>
<dbReference type="GO" id="GO:0006099">
    <property type="term" value="P:tricarboxylic acid cycle"/>
    <property type="evidence" value="ECO:0007669"/>
    <property type="project" value="UniProtKB-UniRule"/>
</dbReference>
<name>A0A4R5K864_9BACL</name>
<gene>
    <name evidence="6 12" type="primary">mdh</name>
    <name evidence="12" type="ORF">E1757_32860</name>
</gene>
<dbReference type="NCBIfam" id="TIGR01763">
    <property type="entry name" value="MalateDH_bact"/>
    <property type="match status" value="1"/>
</dbReference>
<dbReference type="PANTHER" id="PTHR43128:SF16">
    <property type="entry name" value="L-LACTATE DEHYDROGENASE"/>
    <property type="match status" value="1"/>
</dbReference>
<dbReference type="SUPFAM" id="SSF56327">
    <property type="entry name" value="LDH C-terminal domain-like"/>
    <property type="match status" value="1"/>
</dbReference>
<dbReference type="CDD" id="cd01339">
    <property type="entry name" value="LDH-like_MDH"/>
    <property type="match status" value="1"/>
</dbReference>
<sequence>MKRQKITVVGSGNVGATVAHLTVLKNLGDVVLYDIVEGSPQGKSLDLQEAAPIEGFDCFVIGTNQPKDTADSDIIVITAGMARKPGMSRDDLLDTNVSIMRQVVRQITPHSPNAILIIVTNPSDVMAQVALQESGFAPEKVLGLGGVLDSTRFRSFIALELGVSFEAVTALVLGGHGDSMVPLVRYSYAGGIPIDKLLDEETLHLIVERTRKGGSEIVDLLKTGSAYYAPGSAVVSMMEAILKDKKSIMPVSAYVSGEYGLSNVYLGVPVILGSHGVEKIIELDLLPSEHADLLKSADGVKRILTRT</sequence>
<keyword evidence="4 6" id="KW-0520">NAD</keyword>
<dbReference type="NCBIfam" id="NF004863">
    <property type="entry name" value="PRK06223.1"/>
    <property type="match status" value="1"/>
</dbReference>
<feature type="binding site" evidence="6 9">
    <location>
        <position position="96"/>
    </location>
    <ligand>
        <name>NAD(+)</name>
        <dbReference type="ChEBI" id="CHEBI:57540"/>
    </ligand>
</feature>
<dbReference type="GO" id="GO:0004459">
    <property type="term" value="F:L-lactate dehydrogenase (NAD+) activity"/>
    <property type="evidence" value="ECO:0007669"/>
    <property type="project" value="UniProtKB-EC"/>
</dbReference>
<dbReference type="GO" id="GO:0006089">
    <property type="term" value="P:lactate metabolic process"/>
    <property type="evidence" value="ECO:0007669"/>
    <property type="project" value="TreeGrafter"/>
</dbReference>
<feature type="active site" description="Proton acceptor" evidence="6 7">
    <location>
        <position position="176"/>
    </location>
</feature>
<feature type="binding site" evidence="6 8">
    <location>
        <position position="152"/>
    </location>
    <ligand>
        <name>substrate</name>
    </ligand>
</feature>
<dbReference type="PRINTS" id="PR00086">
    <property type="entry name" value="LLDHDRGNASE"/>
</dbReference>
<evidence type="ECO:0000313" key="13">
    <source>
        <dbReference type="Proteomes" id="UP000295636"/>
    </source>
</evidence>
<keyword evidence="13" id="KW-1185">Reference proteome</keyword>
<dbReference type="Pfam" id="PF00056">
    <property type="entry name" value="Ldh_1_N"/>
    <property type="match status" value="1"/>
</dbReference>
<dbReference type="InterPro" id="IPR001557">
    <property type="entry name" value="L-lactate/malate_DH"/>
</dbReference>
<dbReference type="InterPro" id="IPR011275">
    <property type="entry name" value="Malate_DH_type3"/>
</dbReference>
<dbReference type="RefSeq" id="WP_133236230.1">
    <property type="nucleotide sequence ID" value="NZ_SMRT01000028.1"/>
</dbReference>
<evidence type="ECO:0000259" key="10">
    <source>
        <dbReference type="Pfam" id="PF00056"/>
    </source>
</evidence>
<dbReference type="InterPro" id="IPR015955">
    <property type="entry name" value="Lactate_DH/Glyco_Ohase_4_C"/>
</dbReference>
<dbReference type="AlphaFoldDB" id="A0A4R5K864"/>
<dbReference type="FunFam" id="3.40.50.720:FF:000018">
    <property type="entry name" value="Malate dehydrogenase"/>
    <property type="match status" value="1"/>
</dbReference>
<feature type="binding site" evidence="6 8">
    <location>
        <position position="83"/>
    </location>
    <ligand>
        <name>substrate</name>
    </ligand>
</feature>
<comment type="catalytic activity">
    <reaction evidence="6">
        <text>(S)-malate + NAD(+) = oxaloacetate + NADH + H(+)</text>
        <dbReference type="Rhea" id="RHEA:21432"/>
        <dbReference type="ChEBI" id="CHEBI:15378"/>
        <dbReference type="ChEBI" id="CHEBI:15589"/>
        <dbReference type="ChEBI" id="CHEBI:16452"/>
        <dbReference type="ChEBI" id="CHEBI:57540"/>
        <dbReference type="ChEBI" id="CHEBI:57945"/>
        <dbReference type="EC" id="1.1.1.37"/>
    </reaction>
</comment>
<dbReference type="Gene3D" id="3.90.110.10">
    <property type="entry name" value="Lactate dehydrogenase/glycoside hydrolase, family 4, C-terminal"/>
    <property type="match status" value="1"/>
</dbReference>
<organism evidence="12 13">
    <name type="scientific">Paenibacillus piri</name>
    <dbReference type="NCBI Taxonomy" id="2547395"/>
    <lineage>
        <taxon>Bacteria</taxon>
        <taxon>Bacillati</taxon>
        <taxon>Bacillota</taxon>
        <taxon>Bacilli</taxon>
        <taxon>Bacillales</taxon>
        <taxon>Paenibacillaceae</taxon>
        <taxon>Paenibacillus</taxon>
    </lineage>
</organism>